<dbReference type="GO" id="GO:0052913">
    <property type="term" value="F:16S rRNA (guanine(966)-N(2))-methyltransferase activity"/>
    <property type="evidence" value="ECO:0007669"/>
    <property type="project" value="UniProtKB-EC"/>
</dbReference>
<evidence type="ECO:0000256" key="2">
    <source>
        <dbReference type="ARBA" id="ARBA00022679"/>
    </source>
</evidence>
<dbReference type="OrthoDB" id="9803017at2"/>
<dbReference type="EC" id="2.1.1.171" evidence="3"/>
<comment type="caution">
    <text evidence="3">The sequence shown here is derived from an EMBL/GenBank/DDBJ whole genome shotgun (WGS) entry which is preliminary data.</text>
</comment>
<organism evidence="3 4">
    <name type="scientific">Sulfurimonas crateris</name>
    <dbReference type="NCBI Taxonomy" id="2574727"/>
    <lineage>
        <taxon>Bacteria</taxon>
        <taxon>Pseudomonadati</taxon>
        <taxon>Campylobacterota</taxon>
        <taxon>Epsilonproteobacteria</taxon>
        <taxon>Campylobacterales</taxon>
        <taxon>Sulfurimonadaceae</taxon>
        <taxon>Sulfurimonas</taxon>
    </lineage>
</organism>
<name>A0A4U2Z2K2_9BACT</name>
<keyword evidence="4" id="KW-1185">Reference proteome</keyword>
<protein>
    <submittedName>
        <fullName evidence="3">16S rRNA (Guanine(966)-N(2))-methyltransferase RsmD</fullName>
        <ecNumber evidence="3">2.1.1.171</ecNumber>
    </submittedName>
</protein>
<dbReference type="CDD" id="cd02440">
    <property type="entry name" value="AdoMet_MTases"/>
    <property type="match status" value="1"/>
</dbReference>
<dbReference type="Proteomes" id="UP000309561">
    <property type="component" value="Unassembled WGS sequence"/>
</dbReference>
<evidence type="ECO:0000313" key="4">
    <source>
        <dbReference type="Proteomes" id="UP000309561"/>
    </source>
</evidence>
<sequence length="196" mass="21978">MKSKTITKKIVSGKFKNKTLKLPSKTTTRSSKAIVLESFFNTVQFEIIDSTFVELFSGSGSIGLEALSRGAKKVIFMEKDSEALKILKENIAQTDPTSCEVHSGDTFSNIATVVKSLQKKNEEAYFYIDPPFSIREGMKNIYDKMISLIASLPRECVKLIIIEHMSTLEIPQKIGKYLITKSKKFGNTSLTYLQSE</sequence>
<dbReference type="InterPro" id="IPR029063">
    <property type="entry name" value="SAM-dependent_MTases_sf"/>
</dbReference>
<dbReference type="EMBL" id="SZPX01000009">
    <property type="protein sequence ID" value="TKI68299.1"/>
    <property type="molecule type" value="Genomic_DNA"/>
</dbReference>
<dbReference type="PANTHER" id="PTHR43542">
    <property type="entry name" value="METHYLTRANSFERASE"/>
    <property type="match status" value="1"/>
</dbReference>
<dbReference type="PIRSF" id="PIRSF004553">
    <property type="entry name" value="CHP00095"/>
    <property type="match status" value="1"/>
</dbReference>
<dbReference type="Pfam" id="PF03602">
    <property type="entry name" value="Cons_hypoth95"/>
    <property type="match status" value="1"/>
</dbReference>
<gene>
    <name evidence="3" type="primary">rsmD</name>
    <name evidence="3" type="ORF">FCU45_11385</name>
</gene>
<dbReference type="RefSeq" id="WP_137015401.1">
    <property type="nucleotide sequence ID" value="NZ_SZPX01000009.1"/>
</dbReference>
<dbReference type="AlphaFoldDB" id="A0A4U2Z2K2"/>
<accession>A0A4U2Z2K2</accession>
<keyword evidence="2 3" id="KW-0808">Transferase</keyword>
<keyword evidence="1 3" id="KW-0489">Methyltransferase</keyword>
<evidence type="ECO:0000313" key="3">
    <source>
        <dbReference type="EMBL" id="TKI68299.1"/>
    </source>
</evidence>
<reference evidence="3 4" key="1">
    <citation type="submission" date="2019-04" db="EMBL/GenBank/DDBJ databases">
        <title>Sulfurimonas crateris sp. nov. a facultative anaerobic sulfur-oxidizing chemolithautotrophic bacterium isolated from a terrestrial mud vulcano.</title>
        <authorList>
            <person name="Ratnikova N.M."/>
            <person name="Slobodkin A.I."/>
            <person name="Merkel A.Y."/>
            <person name="Novikov A."/>
            <person name="Bonch-Osmolovskaya E.A."/>
            <person name="Slobodkina G.B."/>
        </authorList>
    </citation>
    <scope>NUCLEOTIDE SEQUENCE [LARGE SCALE GENOMIC DNA]</scope>
    <source>
        <strain evidence="3 4">SN118</strain>
    </source>
</reference>
<evidence type="ECO:0000256" key="1">
    <source>
        <dbReference type="ARBA" id="ARBA00022603"/>
    </source>
</evidence>
<dbReference type="InterPro" id="IPR004398">
    <property type="entry name" value="RNA_MeTrfase_RsmD"/>
</dbReference>
<dbReference type="NCBIfam" id="TIGR00095">
    <property type="entry name" value="16S rRNA (guanine(966)-N(2))-methyltransferase RsmD"/>
    <property type="match status" value="1"/>
</dbReference>
<proteinExistence type="predicted"/>
<dbReference type="PANTHER" id="PTHR43542:SF1">
    <property type="entry name" value="METHYLTRANSFERASE"/>
    <property type="match status" value="1"/>
</dbReference>
<dbReference type="Gene3D" id="3.40.50.150">
    <property type="entry name" value="Vaccinia Virus protein VP39"/>
    <property type="match status" value="1"/>
</dbReference>
<dbReference type="SUPFAM" id="SSF53335">
    <property type="entry name" value="S-adenosyl-L-methionine-dependent methyltransferases"/>
    <property type="match status" value="1"/>
</dbReference>